<keyword evidence="4 12" id="KW-1133">Transmembrane helix</keyword>
<evidence type="ECO:0000256" key="3">
    <source>
        <dbReference type="ARBA" id="ARBA00022692"/>
    </source>
</evidence>
<organism evidence="14">
    <name type="scientific">Hirudo verbana</name>
    <dbReference type="NCBI Taxonomy" id="311461"/>
    <lineage>
        <taxon>Eukaryota</taxon>
        <taxon>Metazoa</taxon>
        <taxon>Spiralia</taxon>
        <taxon>Lophotrochozoa</taxon>
        <taxon>Annelida</taxon>
        <taxon>Clitellata</taxon>
        <taxon>Hirudinea</taxon>
        <taxon>Hirudinida</taxon>
        <taxon>Hirudiniformes</taxon>
        <taxon>Hirudinidae</taxon>
        <taxon>Hirudo</taxon>
    </lineage>
</organism>
<dbReference type="GO" id="GO:0071880">
    <property type="term" value="P:adenylate cyclase-activating adrenergic receptor signaling pathway"/>
    <property type="evidence" value="ECO:0007669"/>
    <property type="project" value="TreeGrafter"/>
</dbReference>
<feature type="transmembrane region" description="Helical" evidence="12">
    <location>
        <begin position="61"/>
        <end position="85"/>
    </location>
</feature>
<dbReference type="GO" id="GO:0016907">
    <property type="term" value="F:G protein-coupled acetylcholine receptor activity"/>
    <property type="evidence" value="ECO:0007669"/>
    <property type="project" value="InterPro"/>
</dbReference>
<feature type="region of interest" description="Disordered" evidence="11">
    <location>
        <begin position="820"/>
        <end position="845"/>
    </location>
</feature>
<dbReference type="CDD" id="cd15329">
    <property type="entry name" value="7tmA_5-HT7"/>
    <property type="match status" value="1"/>
</dbReference>
<feature type="compositionally biased region" description="Basic and acidic residues" evidence="11">
    <location>
        <begin position="393"/>
        <end position="409"/>
    </location>
</feature>
<feature type="region of interest" description="Disordered" evidence="11">
    <location>
        <begin position="280"/>
        <end position="315"/>
    </location>
</feature>
<feature type="compositionally biased region" description="Low complexity" evidence="11">
    <location>
        <begin position="1085"/>
        <end position="1108"/>
    </location>
</feature>
<reference evidence="14" key="1">
    <citation type="submission" date="2018-02" db="EMBL/GenBank/DDBJ databases">
        <title>Hirudo verbana central nervous system transcriptome analysis of ion channel and receptor content.</title>
        <authorList>
            <person name="Northcutt A.J."/>
            <person name="Schulz D.J."/>
            <person name="Mesce K.A."/>
        </authorList>
    </citation>
    <scope>NUCLEOTIDE SEQUENCE</scope>
</reference>
<dbReference type="PANTHER" id="PTHR24248:SF199">
    <property type="entry name" value="IP13425P-RELATED"/>
    <property type="match status" value="1"/>
</dbReference>
<dbReference type="PROSITE" id="PS50262">
    <property type="entry name" value="G_PROTEIN_RECEP_F1_2"/>
    <property type="match status" value="1"/>
</dbReference>
<comment type="similarity">
    <text evidence="10">Belongs to the G-protein coupled receptor 1 family.</text>
</comment>
<keyword evidence="5 10" id="KW-0297">G-protein coupled receptor</keyword>
<feature type="transmembrane region" description="Helical" evidence="12">
    <location>
        <begin position="515"/>
        <end position="535"/>
    </location>
</feature>
<feature type="transmembrane region" description="Helical" evidence="12">
    <location>
        <begin position="137"/>
        <end position="157"/>
    </location>
</feature>
<feature type="region of interest" description="Disordered" evidence="11">
    <location>
        <begin position="393"/>
        <end position="441"/>
    </location>
</feature>
<feature type="transmembrane region" description="Helical" evidence="12">
    <location>
        <begin position="218"/>
        <end position="240"/>
    </location>
</feature>
<name>A0A2S1WLY2_9ANNE</name>
<feature type="transmembrane region" description="Helical" evidence="12">
    <location>
        <begin position="178"/>
        <end position="198"/>
    </location>
</feature>
<keyword evidence="2" id="KW-1003">Cell membrane</keyword>
<evidence type="ECO:0000313" key="14">
    <source>
        <dbReference type="EMBL" id="AWJ68179.1"/>
    </source>
</evidence>
<evidence type="ECO:0000256" key="8">
    <source>
        <dbReference type="ARBA" id="ARBA00023170"/>
    </source>
</evidence>
<feature type="compositionally biased region" description="Low complexity" evidence="11">
    <location>
        <begin position="428"/>
        <end position="438"/>
    </location>
</feature>
<evidence type="ECO:0000256" key="5">
    <source>
        <dbReference type="ARBA" id="ARBA00023040"/>
    </source>
</evidence>
<feature type="region of interest" description="Disordered" evidence="11">
    <location>
        <begin position="1053"/>
        <end position="1108"/>
    </location>
</feature>
<dbReference type="PANTHER" id="PTHR24248">
    <property type="entry name" value="ADRENERGIC RECEPTOR-RELATED G-PROTEIN COUPLED RECEPTOR"/>
    <property type="match status" value="1"/>
</dbReference>
<accession>A0A2S1WLY2</accession>
<feature type="compositionally biased region" description="Basic and acidic residues" evidence="11">
    <location>
        <begin position="1247"/>
        <end position="1257"/>
    </location>
</feature>
<evidence type="ECO:0000256" key="9">
    <source>
        <dbReference type="ARBA" id="ARBA00023224"/>
    </source>
</evidence>
<dbReference type="SUPFAM" id="SSF81321">
    <property type="entry name" value="Family A G protein-coupled receptor-like"/>
    <property type="match status" value="1"/>
</dbReference>
<dbReference type="PRINTS" id="PR00243">
    <property type="entry name" value="MUSCARINICR"/>
</dbReference>
<dbReference type="InterPro" id="IPR000995">
    <property type="entry name" value="Musac_Ach_rcpt"/>
</dbReference>
<dbReference type="PROSITE" id="PS00237">
    <property type="entry name" value="G_PROTEIN_RECEP_F1_1"/>
    <property type="match status" value="1"/>
</dbReference>
<feature type="region of interest" description="Disordered" evidence="11">
    <location>
        <begin position="750"/>
        <end position="782"/>
    </location>
</feature>
<feature type="compositionally biased region" description="Low complexity" evidence="11">
    <location>
        <begin position="753"/>
        <end position="765"/>
    </location>
</feature>
<evidence type="ECO:0000256" key="10">
    <source>
        <dbReference type="RuleBase" id="RU000688"/>
    </source>
</evidence>
<sequence>MTRWYHLDSPYYTDYINYATSRSYDSPSGFSSSSSSTDDTGLGSFGRHGDREESSFPWQTVAITVACMTIIVGTVVGNALVCLAVALVRKLQTPSNLLIVSLAVSDLLVAILVMPFALLMELSAGVWPLGEGMCKAWTSLDVLLCTASILNLCIISIDRYLAITRPLRYATKRTLPRMTAMSIAAWVVAALISIPPLFGWTTEYQNGQCQVSQSVGYQIYATVGAFYLPLTIMMVIYYRIYRVTQRLRKADLPSNEVLMLAAATRRRRLEHVRTPLMPANMKEPTGLSSKTRLSCSSDSAVPPRGYPAAAGGRHSSSSSVFLPRYQSKVQLCSEYVCSGCFRYKTVCSRRSSTAGGSIVTGSSSPEGQVETWSKFNCLFYRCCSDWTREDKSRVVADSERSQDQGRSRESSVAPPGNALLRPVDSRSTRPSLESSPSSIGLAQQRQRLKSCCLSQQHQRHFQRMLPYGQPLEDNRTLAKILLSNSQAAKKRMTRFWETAQKSSSMPRDRKATKTLGVIMGAFTLCWLPFFILALIKPFCVYFGRAFLGDEDLCVSNMTSTCADHDHDHLTVEEQPCIPDWLSSLFLWLGYANSLSNPIIYARFNRDFRSPFRLILACNCRSINNRMRSESYADQYGFNNSLPGAPNYQSFSQAEFSSAQGRRKISDHMKDTVLANPYVDSVFTELPSEMDSSFSRSGRHTRQTIFEEKKVQSLAVLETNSGVQSIKSCSPSTRECATRVECSVEDPPQTLPNVAVAPTTPSTSTTILSDIGPSKTSDNQLKNSTVSPNIKVIENRNADDIILPLSAPDGCKNFRRHCRDGRSRRQRVGSNNLATKDLPGPKFDSSQRHLISSLKPFISLEKPMSGRSSSSSSSLTTNKRCPVVGAAAAATTISAKPAAAFSETSFLSTSPKAFSSSSSSSSSAPLPPEVIGHRPATLTFVSPSSSFLSSLSFELPRPSDISSSSSSSEATLTTLFRPAAETSGTLPTSSATKASSARAILARSATIPDAPTAATSNGTAACKGFQSSNRSAGAHSSPGNLIANDRDVISAYHNHAVGRGNRKNTADDKSVGSKSRPKAIKIEKISSLTSAAEEAEATESSSAADDAGTTLDAGCSTMTDKMTDLTTVTTVVDKPAIASQSSLSSSSSSSSSTTSTTTTSTTTTATTTTTTNGSTTFASSNVVKPRPAHFAIDSNQSSVRAGVAPAEIGDDLAQTALKGEAEFSLFRLESGLRDSGQSISGIFPTAESNREMERKPFHTDGNASDEQSRRHRGDLLNRPLWMARRTR</sequence>
<evidence type="ECO:0000256" key="2">
    <source>
        <dbReference type="ARBA" id="ARBA00022475"/>
    </source>
</evidence>
<feature type="region of interest" description="Disordered" evidence="11">
    <location>
        <begin position="1247"/>
        <end position="1272"/>
    </location>
</feature>
<dbReference type="Gene3D" id="1.20.1070.10">
    <property type="entry name" value="Rhodopsin 7-helix transmembrane proteins"/>
    <property type="match status" value="2"/>
</dbReference>
<dbReference type="GO" id="GO:0043410">
    <property type="term" value="P:positive regulation of MAPK cascade"/>
    <property type="evidence" value="ECO:0007669"/>
    <property type="project" value="TreeGrafter"/>
</dbReference>
<proteinExistence type="evidence at transcript level"/>
<keyword evidence="8 10" id="KW-0675">Receptor</keyword>
<dbReference type="Pfam" id="PF00001">
    <property type="entry name" value="7tm_1"/>
    <property type="match status" value="1"/>
</dbReference>
<evidence type="ECO:0000256" key="6">
    <source>
        <dbReference type="ARBA" id="ARBA00023136"/>
    </source>
</evidence>
<keyword evidence="6 12" id="KW-0472">Membrane</keyword>
<comment type="subcellular location">
    <subcellularLocation>
        <location evidence="1">Cell membrane</location>
        <topology evidence="1">Multi-pass membrane protein</topology>
    </subcellularLocation>
</comment>
<keyword evidence="9 10" id="KW-0807">Transducer</keyword>
<evidence type="ECO:0000256" key="12">
    <source>
        <dbReference type="SAM" id="Phobius"/>
    </source>
</evidence>
<dbReference type="EMBL" id="MG973326">
    <property type="protein sequence ID" value="AWJ68179.1"/>
    <property type="molecule type" value="mRNA"/>
</dbReference>
<dbReference type="FunFam" id="1.20.1070.10:FF:000523">
    <property type="entry name" value="5-hydroxytryptamine receptor 2B"/>
    <property type="match status" value="1"/>
</dbReference>
<evidence type="ECO:0000259" key="13">
    <source>
        <dbReference type="PROSITE" id="PS50262"/>
    </source>
</evidence>
<dbReference type="SMART" id="SM01381">
    <property type="entry name" value="7TM_GPCR_Srsx"/>
    <property type="match status" value="1"/>
</dbReference>
<dbReference type="InterPro" id="IPR000276">
    <property type="entry name" value="GPCR_Rhodpsn"/>
</dbReference>
<feature type="region of interest" description="Disordered" evidence="11">
    <location>
        <begin position="28"/>
        <end position="52"/>
    </location>
</feature>
<protein>
    <submittedName>
        <fullName evidence="14">Putative 5-Hydroxytryptamine receptor 5</fullName>
    </submittedName>
</protein>
<dbReference type="GO" id="GO:0005886">
    <property type="term" value="C:plasma membrane"/>
    <property type="evidence" value="ECO:0007669"/>
    <property type="project" value="UniProtKB-SubCell"/>
</dbReference>
<feature type="compositionally biased region" description="Low complexity" evidence="11">
    <location>
        <begin position="28"/>
        <end position="42"/>
    </location>
</feature>
<evidence type="ECO:0000256" key="1">
    <source>
        <dbReference type="ARBA" id="ARBA00004651"/>
    </source>
</evidence>
<keyword evidence="7" id="KW-1015">Disulfide bond</keyword>
<dbReference type="InterPro" id="IPR017452">
    <property type="entry name" value="GPCR_Rhodpsn_7TM"/>
</dbReference>
<evidence type="ECO:0000256" key="4">
    <source>
        <dbReference type="ARBA" id="ARBA00022989"/>
    </source>
</evidence>
<feature type="region of interest" description="Disordered" evidence="11">
    <location>
        <begin position="1137"/>
        <end position="1179"/>
    </location>
</feature>
<feature type="domain" description="G-protein coupled receptors family 1 profile" evidence="13">
    <location>
        <begin position="77"/>
        <end position="600"/>
    </location>
</feature>
<feature type="transmembrane region" description="Helical" evidence="12">
    <location>
        <begin position="97"/>
        <end position="117"/>
    </location>
</feature>
<dbReference type="GO" id="GO:0045202">
    <property type="term" value="C:synapse"/>
    <property type="evidence" value="ECO:0007669"/>
    <property type="project" value="GOC"/>
</dbReference>
<keyword evidence="3 10" id="KW-0812">Transmembrane</keyword>
<evidence type="ECO:0000256" key="11">
    <source>
        <dbReference type="SAM" id="MobiDB-lite"/>
    </source>
</evidence>
<feature type="compositionally biased region" description="Polar residues" evidence="11">
    <location>
        <begin position="773"/>
        <end position="782"/>
    </location>
</feature>
<dbReference type="GO" id="GO:0004993">
    <property type="term" value="F:G protein-coupled serotonin receptor activity"/>
    <property type="evidence" value="ECO:0007669"/>
    <property type="project" value="UniProtKB-ARBA"/>
</dbReference>
<feature type="compositionally biased region" description="Polar residues" evidence="11">
    <location>
        <begin position="286"/>
        <end position="299"/>
    </location>
</feature>
<dbReference type="PRINTS" id="PR00237">
    <property type="entry name" value="GPCRRHODOPSN"/>
</dbReference>
<evidence type="ECO:0000256" key="7">
    <source>
        <dbReference type="ARBA" id="ARBA00023157"/>
    </source>
</evidence>